<organism evidence="1 2">
    <name type="scientific">Rubellicoccus peritrichatus</name>
    <dbReference type="NCBI Taxonomy" id="3080537"/>
    <lineage>
        <taxon>Bacteria</taxon>
        <taxon>Pseudomonadati</taxon>
        <taxon>Verrucomicrobiota</taxon>
        <taxon>Opitutia</taxon>
        <taxon>Puniceicoccales</taxon>
        <taxon>Cerasicoccaceae</taxon>
        <taxon>Rubellicoccus</taxon>
    </lineage>
</organism>
<dbReference type="EMBL" id="CP136920">
    <property type="protein sequence ID" value="WOO42967.1"/>
    <property type="molecule type" value="Genomic_DNA"/>
</dbReference>
<dbReference type="KEGG" id="puo:RZN69_07665"/>
<keyword evidence="2" id="KW-1185">Reference proteome</keyword>
<accession>A0AAQ3LE46</accession>
<proteinExistence type="predicted"/>
<dbReference type="AlphaFoldDB" id="A0AAQ3LE46"/>
<reference evidence="1 2" key="1">
    <citation type="submission" date="2023-10" db="EMBL/GenBank/DDBJ databases">
        <title>Rubellicoccus peritrichatus gen. nov., sp. nov., isolated from an algae of coral reef tank.</title>
        <authorList>
            <person name="Luo J."/>
        </authorList>
    </citation>
    <scope>NUCLEOTIDE SEQUENCE [LARGE SCALE GENOMIC DNA]</scope>
    <source>
        <strain evidence="1 2">CR14</strain>
    </source>
</reference>
<dbReference type="Pfam" id="PF13366">
    <property type="entry name" value="PDDEXK_3"/>
    <property type="match status" value="1"/>
</dbReference>
<dbReference type="Proteomes" id="UP001304300">
    <property type="component" value="Chromosome"/>
</dbReference>
<protein>
    <submittedName>
        <fullName evidence="1">GxxExxY protein</fullName>
    </submittedName>
</protein>
<name>A0AAQ3LE46_9BACT</name>
<evidence type="ECO:0000313" key="1">
    <source>
        <dbReference type="EMBL" id="WOO42967.1"/>
    </source>
</evidence>
<sequence length="125" mass="14137">MNKQEIDTLCDVVRQSAFELHKYLRHGHLEKIYENGLAHRLGKQGIKVLQQTPVPVKDEDGTLLGDLIADLLIENGLIVELKAARNVTDDHVAQLIGYLRGSGFRYGLLINFGNPKLFIKRYVLD</sequence>
<dbReference type="NCBIfam" id="TIGR04256">
    <property type="entry name" value="GxxExxY"/>
    <property type="match status" value="1"/>
</dbReference>
<evidence type="ECO:0000313" key="2">
    <source>
        <dbReference type="Proteomes" id="UP001304300"/>
    </source>
</evidence>
<dbReference type="InterPro" id="IPR026350">
    <property type="entry name" value="GxxExxY"/>
</dbReference>
<dbReference type="RefSeq" id="WP_317835501.1">
    <property type="nucleotide sequence ID" value="NZ_CP136920.1"/>
</dbReference>
<gene>
    <name evidence="1" type="ORF">RZN69_07665</name>
</gene>